<evidence type="ECO:0000313" key="3">
    <source>
        <dbReference type="Proteomes" id="UP001610063"/>
    </source>
</evidence>
<gene>
    <name evidence="2" type="ORF">ACHKAR_03460</name>
</gene>
<dbReference type="RefSeq" id="WP_395416175.1">
    <property type="nucleotide sequence ID" value="NZ_JBIPKE010000011.1"/>
</dbReference>
<feature type="domain" description="GIY-YIG" evidence="1">
    <location>
        <begin position="3"/>
        <end position="80"/>
    </location>
</feature>
<dbReference type="PROSITE" id="PS50164">
    <property type="entry name" value="GIY_YIG"/>
    <property type="match status" value="1"/>
</dbReference>
<protein>
    <submittedName>
        <fullName evidence="2">GIY-YIG nuclease family protein</fullName>
    </submittedName>
</protein>
<dbReference type="SUPFAM" id="SSF82771">
    <property type="entry name" value="GIY-YIG endonuclease"/>
    <property type="match status" value="1"/>
</dbReference>
<evidence type="ECO:0000313" key="2">
    <source>
        <dbReference type="EMBL" id="MFH6982477.1"/>
    </source>
</evidence>
<name>A0ABW7N4X5_9BACT</name>
<dbReference type="Gene3D" id="3.40.1440.10">
    <property type="entry name" value="GIY-YIG endonuclease"/>
    <property type="match status" value="1"/>
</dbReference>
<dbReference type="Pfam" id="PF01541">
    <property type="entry name" value="GIY-YIG"/>
    <property type="match status" value="1"/>
</dbReference>
<dbReference type="CDD" id="cd10449">
    <property type="entry name" value="GIY-YIG_SLX1_like"/>
    <property type="match status" value="1"/>
</dbReference>
<proteinExistence type="predicted"/>
<evidence type="ECO:0000259" key="1">
    <source>
        <dbReference type="PROSITE" id="PS50164"/>
    </source>
</evidence>
<dbReference type="InterPro" id="IPR000305">
    <property type="entry name" value="GIY-YIG_endonuc"/>
</dbReference>
<dbReference type="InterPro" id="IPR035901">
    <property type="entry name" value="GIY-YIG_endonuc_sf"/>
</dbReference>
<comment type="caution">
    <text evidence="2">The sequence shown here is derived from an EMBL/GenBank/DDBJ whole genome shotgun (WGS) entry which is preliminary data.</text>
</comment>
<reference evidence="2 3" key="1">
    <citation type="journal article" date="2013" name="Int. J. Syst. Evol. Microbiol.">
        <title>Marinoscillum luteum sp. nov., isolated from marine sediment.</title>
        <authorList>
            <person name="Cha I.T."/>
            <person name="Park S.J."/>
            <person name="Kim S.J."/>
            <person name="Kim J.G."/>
            <person name="Jung M.Y."/>
            <person name="Shin K.S."/>
            <person name="Kwon K.K."/>
            <person name="Yang S.H."/>
            <person name="Seo Y.S."/>
            <person name="Rhee S.K."/>
        </authorList>
    </citation>
    <scope>NUCLEOTIDE SEQUENCE [LARGE SCALE GENOMIC DNA]</scope>
    <source>
        <strain evidence="2 3">KCTC 23939</strain>
    </source>
</reference>
<sequence length="96" mass="11701">MMATYTCYIIYSQSLNRYYVGETENIDLRISQHNDGFYKSAFTTKTNDWELFHFIECVDRRQARLIETHIKKMKSRKYIENLKKYPEISNLLKIKY</sequence>
<dbReference type="Proteomes" id="UP001610063">
    <property type="component" value="Unassembled WGS sequence"/>
</dbReference>
<organism evidence="2 3">
    <name type="scientific">Marinoscillum luteum</name>
    <dbReference type="NCBI Taxonomy" id="861051"/>
    <lineage>
        <taxon>Bacteria</taxon>
        <taxon>Pseudomonadati</taxon>
        <taxon>Bacteroidota</taxon>
        <taxon>Cytophagia</taxon>
        <taxon>Cytophagales</taxon>
        <taxon>Reichenbachiellaceae</taxon>
        <taxon>Marinoscillum</taxon>
    </lineage>
</organism>
<dbReference type="EMBL" id="JBIPKE010000011">
    <property type="protein sequence ID" value="MFH6982477.1"/>
    <property type="molecule type" value="Genomic_DNA"/>
</dbReference>
<keyword evidence="3" id="KW-1185">Reference proteome</keyword>
<accession>A0ABW7N4X5</accession>